<dbReference type="GO" id="GO:0005737">
    <property type="term" value="C:cytoplasm"/>
    <property type="evidence" value="ECO:0000318"/>
    <property type="project" value="GO_Central"/>
</dbReference>
<dbReference type="GeneTree" id="ENSGT00940000159868"/>
<feature type="domain" description="IRS-type PTB" evidence="5">
    <location>
        <begin position="158"/>
        <end position="261"/>
    </location>
</feature>
<comment type="similarity">
    <text evidence="1">Belongs to the DOK family. Type A subfamily.</text>
</comment>
<dbReference type="PANTHER" id="PTHR21258:SF14">
    <property type="entry name" value="DOCKING PROTEIN 2"/>
    <property type="match status" value="1"/>
</dbReference>
<dbReference type="SUPFAM" id="SSF50729">
    <property type="entry name" value="PH domain-like"/>
    <property type="match status" value="2"/>
</dbReference>
<gene>
    <name evidence="6" type="primary">dok2</name>
</gene>
<reference evidence="6" key="3">
    <citation type="submission" date="2025-09" db="UniProtKB">
        <authorList>
            <consortium name="Ensembl"/>
        </authorList>
    </citation>
    <scope>IDENTIFICATION</scope>
    <source>
        <strain evidence="6">Hd-rR</strain>
    </source>
</reference>
<evidence type="ECO:0000259" key="5">
    <source>
        <dbReference type="PROSITE" id="PS51064"/>
    </source>
</evidence>
<protein>
    <submittedName>
        <fullName evidence="6">Docking protein 2</fullName>
    </submittedName>
</protein>
<evidence type="ECO:0000256" key="3">
    <source>
        <dbReference type="SAM" id="MobiDB-lite"/>
    </source>
</evidence>
<evidence type="ECO:0000313" key="6">
    <source>
        <dbReference type="Ensembl" id="ENSORLP00000035589.1"/>
    </source>
</evidence>
<dbReference type="AlphaFoldDB" id="A0A3B3HUR3"/>
<dbReference type="GO" id="GO:0007169">
    <property type="term" value="P:cell surface receptor protein tyrosine kinase signaling pathway"/>
    <property type="evidence" value="ECO:0000318"/>
    <property type="project" value="GO_Central"/>
</dbReference>
<keyword evidence="7" id="KW-1185">Reference proteome</keyword>
<dbReference type="Ensembl" id="ENSORLT00000038149.1">
    <property type="protein sequence ID" value="ENSORLP00000035589.1"/>
    <property type="gene ID" value="ENSORLG00000022012.1"/>
</dbReference>
<dbReference type="InParanoid" id="A0A3B3HUR3"/>
<dbReference type="PROSITE" id="PS50003">
    <property type="entry name" value="PH_DOMAIN"/>
    <property type="match status" value="1"/>
</dbReference>
<dbReference type="InterPro" id="IPR050996">
    <property type="entry name" value="Docking_Protein_DOK"/>
</dbReference>
<feature type="compositionally biased region" description="Acidic residues" evidence="3">
    <location>
        <begin position="585"/>
        <end position="594"/>
    </location>
</feature>
<reference evidence="6 7" key="1">
    <citation type="journal article" date="2007" name="Nature">
        <title>The medaka draft genome and insights into vertebrate genome evolution.</title>
        <authorList>
            <person name="Kasahara M."/>
            <person name="Naruse K."/>
            <person name="Sasaki S."/>
            <person name="Nakatani Y."/>
            <person name="Qu W."/>
            <person name="Ahsan B."/>
            <person name="Yamada T."/>
            <person name="Nagayasu Y."/>
            <person name="Doi K."/>
            <person name="Kasai Y."/>
            <person name="Jindo T."/>
            <person name="Kobayashi D."/>
            <person name="Shimada A."/>
            <person name="Toyoda A."/>
            <person name="Kuroki Y."/>
            <person name="Fujiyama A."/>
            <person name="Sasaki T."/>
            <person name="Shimizu A."/>
            <person name="Asakawa S."/>
            <person name="Shimizu N."/>
            <person name="Hashimoto S."/>
            <person name="Yang J."/>
            <person name="Lee Y."/>
            <person name="Matsushima K."/>
            <person name="Sugano S."/>
            <person name="Sakaizumi M."/>
            <person name="Narita T."/>
            <person name="Ohishi K."/>
            <person name="Haga S."/>
            <person name="Ohta F."/>
            <person name="Nomoto H."/>
            <person name="Nogata K."/>
            <person name="Morishita T."/>
            <person name="Endo T."/>
            <person name="Shin-I T."/>
            <person name="Takeda H."/>
            <person name="Morishita S."/>
            <person name="Kohara Y."/>
        </authorList>
    </citation>
    <scope>NUCLEOTIDE SEQUENCE [LARGE SCALE GENOMIC DNA]</scope>
    <source>
        <strain evidence="6 7">Hd-rR</strain>
    </source>
</reference>
<dbReference type="SMART" id="SM01244">
    <property type="entry name" value="IRS"/>
    <property type="match status" value="1"/>
</dbReference>
<evidence type="ECO:0000259" key="4">
    <source>
        <dbReference type="PROSITE" id="PS50003"/>
    </source>
</evidence>
<dbReference type="Bgee" id="ENSORLG00000022012">
    <property type="expression patterns" value="Expressed in mesonephros and 9 other cell types or tissues"/>
</dbReference>
<evidence type="ECO:0000256" key="2">
    <source>
        <dbReference type="ARBA" id="ARBA00022553"/>
    </source>
</evidence>
<dbReference type="SMART" id="SM00233">
    <property type="entry name" value="PH"/>
    <property type="match status" value="1"/>
</dbReference>
<dbReference type="PANTHER" id="PTHR21258">
    <property type="entry name" value="DOCKING PROTEIN RELATED"/>
    <property type="match status" value="1"/>
</dbReference>
<dbReference type="SMART" id="SM00310">
    <property type="entry name" value="PTBI"/>
    <property type="match status" value="1"/>
</dbReference>
<feature type="region of interest" description="Disordered" evidence="3">
    <location>
        <begin position="261"/>
        <end position="314"/>
    </location>
</feature>
<name>A0A3B3HUR3_ORYLA</name>
<dbReference type="OrthoDB" id="6020914at2759"/>
<dbReference type="InterPro" id="IPR001849">
    <property type="entry name" value="PH_domain"/>
</dbReference>
<feature type="compositionally biased region" description="Pro residues" evidence="3">
    <location>
        <begin position="387"/>
        <end position="401"/>
    </location>
</feature>
<dbReference type="GO" id="GO:0007265">
    <property type="term" value="P:Ras protein signal transduction"/>
    <property type="evidence" value="ECO:0000318"/>
    <property type="project" value="GO_Central"/>
</dbReference>
<dbReference type="GeneID" id="101174926"/>
<feature type="region of interest" description="Disordered" evidence="3">
    <location>
        <begin position="328"/>
        <end position="355"/>
    </location>
</feature>
<feature type="region of interest" description="Disordered" evidence="3">
    <location>
        <begin position="577"/>
        <end position="618"/>
    </location>
</feature>
<dbReference type="InterPro" id="IPR011993">
    <property type="entry name" value="PH-like_dom_sf"/>
</dbReference>
<evidence type="ECO:0000313" key="7">
    <source>
        <dbReference type="Proteomes" id="UP000001038"/>
    </source>
</evidence>
<dbReference type="Pfam" id="PF02174">
    <property type="entry name" value="IRS"/>
    <property type="match status" value="1"/>
</dbReference>
<dbReference type="Gene3D" id="2.30.29.30">
    <property type="entry name" value="Pleckstrin-homology domain (PH domain)/Phosphotyrosine-binding domain (PTB)"/>
    <property type="match status" value="2"/>
</dbReference>
<dbReference type="Proteomes" id="UP000001038">
    <property type="component" value="Chromosome 9"/>
</dbReference>
<dbReference type="CDD" id="cd01203">
    <property type="entry name" value="PTB_DOK1_DOK2_DOK3"/>
    <property type="match status" value="1"/>
</dbReference>
<organism evidence="6 7">
    <name type="scientific">Oryzias latipes</name>
    <name type="common">Japanese rice fish</name>
    <name type="synonym">Japanese killifish</name>
    <dbReference type="NCBI Taxonomy" id="8090"/>
    <lineage>
        <taxon>Eukaryota</taxon>
        <taxon>Metazoa</taxon>
        <taxon>Chordata</taxon>
        <taxon>Craniata</taxon>
        <taxon>Vertebrata</taxon>
        <taxon>Euteleostomi</taxon>
        <taxon>Actinopterygii</taxon>
        <taxon>Neopterygii</taxon>
        <taxon>Teleostei</taxon>
        <taxon>Neoteleostei</taxon>
        <taxon>Acanthomorphata</taxon>
        <taxon>Ovalentaria</taxon>
        <taxon>Atherinomorphae</taxon>
        <taxon>Beloniformes</taxon>
        <taxon>Adrianichthyidae</taxon>
        <taxon>Oryziinae</taxon>
        <taxon>Oryzias</taxon>
    </lineage>
</organism>
<evidence type="ECO:0000256" key="1">
    <source>
        <dbReference type="ARBA" id="ARBA00010955"/>
    </source>
</evidence>
<dbReference type="InterPro" id="IPR002404">
    <property type="entry name" value="IRS_PTB"/>
</dbReference>
<accession>A0A3B3HUR3</accession>
<dbReference type="STRING" id="8090.ENSORLP00000035589"/>
<dbReference type="CDD" id="cd14676">
    <property type="entry name" value="PH_DOK1_2_3"/>
    <property type="match status" value="1"/>
</dbReference>
<dbReference type="Pfam" id="PF00169">
    <property type="entry name" value="PH"/>
    <property type="match status" value="1"/>
</dbReference>
<dbReference type="InterPro" id="IPR037751">
    <property type="entry name" value="Dok1/2/3_PTB"/>
</dbReference>
<dbReference type="CTD" id="9046"/>
<keyword evidence="2" id="KW-0597">Phosphoprotein</keyword>
<dbReference type="PROSITE" id="PS51064">
    <property type="entry name" value="IRS_PTB"/>
    <property type="match status" value="1"/>
</dbReference>
<feature type="compositionally biased region" description="Pro residues" evidence="3">
    <location>
        <begin position="271"/>
        <end position="280"/>
    </location>
</feature>
<proteinExistence type="inferred from homology"/>
<feature type="region of interest" description="Disordered" evidence="3">
    <location>
        <begin position="382"/>
        <end position="447"/>
    </location>
</feature>
<sequence length="618" mass="69805">MEEDIRKQGMLFLQQQRFGKKWRKVWCVLYRESSCSISRLEFYECKDGGNMEKNDKNLRKQLDHKKVIRLADCIRVTEVEMEGCPKDTRSFLIETTEKIFVFAADRSQVDDWTHKLCETAFPMNWLDQGSKSSNLQRGNQLERSAGMEDNSLYSGRETVHDFRVSVRKTDASDRCRLKGDGVLRADMDALHLLDRAGDVVYSWPYRYLRRFGRDKCTFSFEAGRRCDSGEGNFEFDTKEGNSLFQAVEAAINQQKISFPHRQISAGGQGPPDTPPNPILTPPSLNLPFSHGWTPPTPHPRTQIPQSPSPKQADGVYSMVSEPVNLQTLHNRDNDSSTSPQQQQRPQMSQLEPPRDKILTGVKSLTLDNRGLPVSRKSQVKMISSCPLPNPDTNPNLPPSPHHSPKPSSSPNNGQTYSEVSHGAVSRRSVKRDRTIPPCTPPLMSKDPDYSLPFDTLASIDIQNSHQAFGDDPGPDPLYDSIDEMKIRNIFRDETKTLGPTYGKLEHIYDEPEGCAVAAPAQESTPATVVYDNPEEMKGDAWKIMATTADPKGHEYPYNPRVDDYAVPKRVPRLCAISQNSSQEAFQEEGEGEPELEGREKQMEEIQDSPYKNVMVKIE</sequence>
<feature type="domain" description="PH" evidence="4">
    <location>
        <begin position="4"/>
        <end position="121"/>
    </location>
</feature>
<reference evidence="6" key="2">
    <citation type="submission" date="2025-08" db="UniProtKB">
        <authorList>
            <consortium name="Ensembl"/>
        </authorList>
    </citation>
    <scope>IDENTIFICATION</scope>
    <source>
        <strain evidence="6">Hd-rR</strain>
    </source>
</reference>
<feature type="compositionally biased region" description="Low complexity" evidence="3">
    <location>
        <begin position="335"/>
        <end position="349"/>
    </location>
</feature>